<keyword evidence="3" id="KW-1185">Reference proteome</keyword>
<gene>
    <name evidence="2" type="ORF">ACFFIX_05290</name>
</gene>
<dbReference type="EMBL" id="JBHLVO010000003">
    <property type="protein sequence ID" value="MFC0270862.1"/>
    <property type="molecule type" value="Genomic_DNA"/>
</dbReference>
<protein>
    <recommendedName>
        <fullName evidence="4">YfhE family protein</fullName>
    </recommendedName>
</protein>
<evidence type="ECO:0008006" key="4">
    <source>
        <dbReference type="Google" id="ProtNLM"/>
    </source>
</evidence>
<organism evidence="2 3">
    <name type="scientific">Metabacillus herbersteinensis</name>
    <dbReference type="NCBI Taxonomy" id="283816"/>
    <lineage>
        <taxon>Bacteria</taxon>
        <taxon>Bacillati</taxon>
        <taxon>Bacillota</taxon>
        <taxon>Bacilli</taxon>
        <taxon>Bacillales</taxon>
        <taxon>Bacillaceae</taxon>
        <taxon>Metabacillus</taxon>
    </lineage>
</organism>
<proteinExistence type="predicted"/>
<evidence type="ECO:0000313" key="2">
    <source>
        <dbReference type="EMBL" id="MFC0270862.1"/>
    </source>
</evidence>
<comment type="caution">
    <text evidence="2">The sequence shown here is derived from an EMBL/GenBank/DDBJ whole genome shotgun (WGS) entry which is preliminary data.</text>
</comment>
<name>A0ABV6GB09_9BACI</name>
<dbReference type="RefSeq" id="WP_378931317.1">
    <property type="nucleotide sequence ID" value="NZ_JBHLVO010000003.1"/>
</dbReference>
<reference evidence="2 3" key="1">
    <citation type="submission" date="2024-09" db="EMBL/GenBank/DDBJ databases">
        <authorList>
            <person name="Sun Q."/>
            <person name="Mori K."/>
        </authorList>
    </citation>
    <scope>NUCLEOTIDE SEQUENCE [LARGE SCALE GENOMIC DNA]</scope>
    <source>
        <strain evidence="2 3">CCM 7228</strain>
    </source>
</reference>
<evidence type="ECO:0000313" key="3">
    <source>
        <dbReference type="Proteomes" id="UP001589854"/>
    </source>
</evidence>
<evidence type="ECO:0000256" key="1">
    <source>
        <dbReference type="SAM" id="MobiDB-lite"/>
    </source>
</evidence>
<feature type="region of interest" description="Disordered" evidence="1">
    <location>
        <begin position="1"/>
        <end position="24"/>
    </location>
</feature>
<accession>A0ABV6GB09</accession>
<sequence>MSKTEGKQFQDDLSQYQMPDALKQEKNYSYRVGYEASTGNKTDPAHTEEGKRT</sequence>
<dbReference type="Proteomes" id="UP001589854">
    <property type="component" value="Unassembled WGS sequence"/>
</dbReference>
<feature type="compositionally biased region" description="Basic and acidic residues" evidence="1">
    <location>
        <begin position="1"/>
        <end position="10"/>
    </location>
</feature>